<gene>
    <name evidence="1" type="ORF">LCGC14_1179390</name>
</gene>
<reference evidence="1" key="1">
    <citation type="journal article" date="2015" name="Nature">
        <title>Complex archaea that bridge the gap between prokaryotes and eukaryotes.</title>
        <authorList>
            <person name="Spang A."/>
            <person name="Saw J.H."/>
            <person name="Jorgensen S.L."/>
            <person name="Zaremba-Niedzwiedzka K."/>
            <person name="Martijn J."/>
            <person name="Lind A.E."/>
            <person name="van Eijk R."/>
            <person name="Schleper C."/>
            <person name="Guy L."/>
            <person name="Ettema T.J."/>
        </authorList>
    </citation>
    <scope>NUCLEOTIDE SEQUENCE</scope>
</reference>
<name>A0A0F9LSG1_9ZZZZ</name>
<organism evidence="1">
    <name type="scientific">marine sediment metagenome</name>
    <dbReference type="NCBI Taxonomy" id="412755"/>
    <lineage>
        <taxon>unclassified sequences</taxon>
        <taxon>metagenomes</taxon>
        <taxon>ecological metagenomes</taxon>
    </lineage>
</organism>
<proteinExistence type="predicted"/>
<comment type="caution">
    <text evidence="1">The sequence shown here is derived from an EMBL/GenBank/DDBJ whole genome shotgun (WGS) entry which is preliminary data.</text>
</comment>
<protein>
    <submittedName>
        <fullName evidence="1">Uncharacterized protein</fullName>
    </submittedName>
</protein>
<evidence type="ECO:0000313" key="1">
    <source>
        <dbReference type="EMBL" id="KKM96308.1"/>
    </source>
</evidence>
<accession>A0A0F9LSG1</accession>
<dbReference type="AlphaFoldDB" id="A0A0F9LSG1"/>
<sequence length="158" mass="16573">MLFQRVNRSNPEKVFIVAKNTYDTATLTNGQAVMWDYASDADGVGVTKPADQTGRAGSYGTAFAGIAAESIAPGEYGLLQVYGYHSAVRVRSNTGDTPAVVAGTALTQKNAVFCLESAEPAPVATSTLTVVNFRWVGFALAARAEFTTAAIAVFIKGL</sequence>
<dbReference type="EMBL" id="LAZR01005898">
    <property type="protein sequence ID" value="KKM96308.1"/>
    <property type="molecule type" value="Genomic_DNA"/>
</dbReference>